<dbReference type="SUPFAM" id="SSF81301">
    <property type="entry name" value="Nucleotidyltransferase"/>
    <property type="match status" value="1"/>
</dbReference>
<accession>A0A1G2NHA0</accession>
<evidence type="ECO:0008006" key="6">
    <source>
        <dbReference type="Google" id="ProtNLM"/>
    </source>
</evidence>
<dbReference type="Proteomes" id="UP000176221">
    <property type="component" value="Unassembled WGS sequence"/>
</dbReference>
<dbReference type="PANTHER" id="PTHR21262">
    <property type="entry name" value="GUANOSINE-3',5'-BIS DIPHOSPHATE 3'-PYROPHOSPHOHYDROLASE"/>
    <property type="match status" value="1"/>
</dbReference>
<dbReference type="CDD" id="cd00077">
    <property type="entry name" value="HDc"/>
    <property type="match status" value="1"/>
</dbReference>
<dbReference type="Gene3D" id="1.10.3210.10">
    <property type="entry name" value="Hypothetical protein af1432"/>
    <property type="match status" value="1"/>
</dbReference>
<dbReference type="InterPro" id="IPR012675">
    <property type="entry name" value="Beta-grasp_dom_sf"/>
</dbReference>
<proteinExistence type="inferred from homology"/>
<dbReference type="SMART" id="SM00471">
    <property type="entry name" value="HDc"/>
    <property type="match status" value="1"/>
</dbReference>
<sequence length="511" mass="58375">MASVREILDLMDSPSSEAIDLITRAYNFAAEAHQEHFRYSGEPYFVHLVETAKILAELGKGPITIAAGLLHDTIEDVCVTSKQIEERFGSEVLFLVEGVTKLGQLRYRGVERHIDSLRKLFIAMAEDIRVLIIKLADRLHNMRTLEHVPEAKRYRIALETLEIYAPLAYRLGMRKLTRELEDIAFSHVNPEKTDEIKRLVKQKNKENITNLQKFHKSLLKGLAAEGITNIHSDYRLKSLYSLFKKLERKENDIEKIYDLSALRVIVPSVADCYRILGVIHGAWRPLPGRIKDYIAFPKPNGYRGLHTTVFTGDGAVVEVQIRTKEMHREAEYGIASHLSYKQYALKRGQQSFSWLRMLLPSIVRFDRTPETLQKAENKTADAQAPRWVKELAEYHDQVENEEYMQHLKNDFFELRVFTFTPKGDVVDLPVESSPIDFAYAIHTDLGNHISGACVNGKFVALDTKLQNGDIVKIETKKSSRPNRKWLAFVKTGLAKKCIRSALDAEARSQSA</sequence>
<evidence type="ECO:0000259" key="3">
    <source>
        <dbReference type="PROSITE" id="PS51880"/>
    </source>
</evidence>
<dbReference type="CDD" id="cd01668">
    <property type="entry name" value="TGS_RSH"/>
    <property type="match status" value="1"/>
</dbReference>
<dbReference type="FunFam" id="1.10.3210.10:FF:000001">
    <property type="entry name" value="GTP pyrophosphokinase RelA"/>
    <property type="match status" value="1"/>
</dbReference>
<evidence type="ECO:0000259" key="2">
    <source>
        <dbReference type="PROSITE" id="PS51831"/>
    </source>
</evidence>
<dbReference type="SUPFAM" id="SSF81271">
    <property type="entry name" value="TGS-like"/>
    <property type="match status" value="1"/>
</dbReference>
<comment type="caution">
    <text evidence="4">The sequence shown here is derived from an EMBL/GenBank/DDBJ whole genome shotgun (WGS) entry which is preliminary data.</text>
</comment>
<dbReference type="Gene3D" id="3.10.20.30">
    <property type="match status" value="1"/>
</dbReference>
<evidence type="ECO:0000256" key="1">
    <source>
        <dbReference type="ARBA" id="ARBA00007476"/>
    </source>
</evidence>
<dbReference type="CDD" id="cd05399">
    <property type="entry name" value="NT_Rel-Spo_like"/>
    <property type="match status" value="1"/>
</dbReference>
<dbReference type="InterPro" id="IPR006674">
    <property type="entry name" value="HD_domain"/>
</dbReference>
<feature type="domain" description="HD" evidence="2">
    <location>
        <begin position="44"/>
        <end position="142"/>
    </location>
</feature>
<dbReference type="PROSITE" id="PS51880">
    <property type="entry name" value="TGS"/>
    <property type="match status" value="1"/>
</dbReference>
<dbReference type="EMBL" id="MHRX01000004">
    <property type="protein sequence ID" value="OHA34849.1"/>
    <property type="molecule type" value="Genomic_DNA"/>
</dbReference>
<dbReference type="PROSITE" id="PS51831">
    <property type="entry name" value="HD"/>
    <property type="match status" value="1"/>
</dbReference>
<protein>
    <recommendedName>
        <fullName evidence="6">TGS domain-containing protein</fullName>
    </recommendedName>
</protein>
<dbReference type="GO" id="GO:0015969">
    <property type="term" value="P:guanosine tetraphosphate metabolic process"/>
    <property type="evidence" value="ECO:0007669"/>
    <property type="project" value="InterPro"/>
</dbReference>
<dbReference type="PANTHER" id="PTHR21262:SF31">
    <property type="entry name" value="GTP PYROPHOSPHOKINASE"/>
    <property type="match status" value="1"/>
</dbReference>
<dbReference type="AlphaFoldDB" id="A0A1G2NHA0"/>
<dbReference type="Gene3D" id="3.30.460.10">
    <property type="entry name" value="Beta Polymerase, domain 2"/>
    <property type="match status" value="1"/>
</dbReference>
<dbReference type="InterPro" id="IPR004095">
    <property type="entry name" value="TGS"/>
</dbReference>
<dbReference type="Pfam" id="PF04607">
    <property type="entry name" value="RelA_SpoT"/>
    <property type="match status" value="1"/>
</dbReference>
<evidence type="ECO:0000313" key="4">
    <source>
        <dbReference type="EMBL" id="OHA34849.1"/>
    </source>
</evidence>
<dbReference type="Pfam" id="PF13328">
    <property type="entry name" value="HD_4"/>
    <property type="match status" value="1"/>
</dbReference>
<comment type="similarity">
    <text evidence="1">Belongs to the RelA/SpoT family.</text>
</comment>
<dbReference type="InterPro" id="IPR007685">
    <property type="entry name" value="RelA_SpoT"/>
</dbReference>
<dbReference type="InterPro" id="IPR033655">
    <property type="entry name" value="TGS_RelA/SpoT"/>
</dbReference>
<dbReference type="InterPro" id="IPR043519">
    <property type="entry name" value="NT_sf"/>
</dbReference>
<reference evidence="4 5" key="1">
    <citation type="journal article" date="2016" name="Nat. Commun.">
        <title>Thousands of microbial genomes shed light on interconnected biogeochemical processes in an aquifer system.</title>
        <authorList>
            <person name="Anantharaman K."/>
            <person name="Brown C.T."/>
            <person name="Hug L.A."/>
            <person name="Sharon I."/>
            <person name="Castelle C.J."/>
            <person name="Probst A.J."/>
            <person name="Thomas B.C."/>
            <person name="Singh A."/>
            <person name="Wilkins M.J."/>
            <person name="Karaoz U."/>
            <person name="Brodie E.L."/>
            <person name="Williams K.H."/>
            <person name="Hubbard S.S."/>
            <person name="Banfield J.F."/>
        </authorList>
    </citation>
    <scope>NUCLEOTIDE SEQUENCE [LARGE SCALE GENOMIC DNA]</scope>
</reference>
<dbReference type="FunFam" id="3.10.20.30:FF:000002">
    <property type="entry name" value="GTP pyrophosphokinase (RelA/SpoT)"/>
    <property type="match status" value="1"/>
</dbReference>
<gene>
    <name evidence="4" type="ORF">A2928_01460</name>
</gene>
<name>A0A1G2NHA0_9BACT</name>
<dbReference type="GO" id="GO:0005886">
    <property type="term" value="C:plasma membrane"/>
    <property type="evidence" value="ECO:0007669"/>
    <property type="project" value="TreeGrafter"/>
</dbReference>
<feature type="domain" description="TGS" evidence="3">
    <location>
        <begin position="412"/>
        <end position="475"/>
    </location>
</feature>
<evidence type="ECO:0000313" key="5">
    <source>
        <dbReference type="Proteomes" id="UP000176221"/>
    </source>
</evidence>
<dbReference type="SUPFAM" id="SSF109604">
    <property type="entry name" value="HD-domain/PDEase-like"/>
    <property type="match status" value="1"/>
</dbReference>
<dbReference type="InterPro" id="IPR012676">
    <property type="entry name" value="TGS-like"/>
</dbReference>
<dbReference type="STRING" id="1802319.A2928_01460"/>
<dbReference type="Pfam" id="PF02824">
    <property type="entry name" value="TGS"/>
    <property type="match status" value="1"/>
</dbReference>
<organism evidence="4 5">
    <name type="scientific">Candidatus Taylorbacteria bacterium RIFCSPLOWO2_01_FULL_45_15b</name>
    <dbReference type="NCBI Taxonomy" id="1802319"/>
    <lineage>
        <taxon>Bacteria</taxon>
        <taxon>Candidatus Tayloriibacteriota</taxon>
    </lineage>
</organism>
<dbReference type="SMART" id="SM00954">
    <property type="entry name" value="RelA_SpoT"/>
    <property type="match status" value="1"/>
</dbReference>
<dbReference type="InterPro" id="IPR003607">
    <property type="entry name" value="HD/PDEase_dom"/>
</dbReference>